<protein>
    <submittedName>
        <fullName evidence="2">Uncharacterized membrane protein</fullName>
    </submittedName>
</protein>
<gene>
    <name evidence="2" type="ORF">SAMN06265339_1524</name>
</gene>
<evidence type="ECO:0000313" key="2">
    <source>
        <dbReference type="EMBL" id="SMP17403.1"/>
    </source>
</evidence>
<feature type="transmembrane region" description="Helical" evidence="1">
    <location>
        <begin position="21"/>
        <end position="43"/>
    </location>
</feature>
<proteinExistence type="predicted"/>
<dbReference type="RefSeq" id="WP_283400971.1">
    <property type="nucleotide sequence ID" value="NZ_FXUB01000005.1"/>
</dbReference>
<comment type="caution">
    <text evidence="2">The sequence shown here is derived from an EMBL/GenBank/DDBJ whole genome shotgun (WGS) entry which is preliminary data.</text>
</comment>
<sequence>MEGVEKDVRVEELKKYALIVYILYVLSLVIGLTSIAGVIIAYLKKKDATGTWVESHFEYQIRTFWISLIVGIVGFILSFIFVGVIVILADIVWFLYRTIKGWLALNDQKEIDPYTWF</sequence>
<organism evidence="2 3">
    <name type="scientific">Desulfurobacterium pacificum</name>
    <dbReference type="NCBI Taxonomy" id="240166"/>
    <lineage>
        <taxon>Bacteria</taxon>
        <taxon>Pseudomonadati</taxon>
        <taxon>Aquificota</taxon>
        <taxon>Aquificia</taxon>
        <taxon>Desulfurobacteriales</taxon>
        <taxon>Desulfurobacteriaceae</taxon>
        <taxon>Desulfurobacterium</taxon>
    </lineage>
</organism>
<evidence type="ECO:0000313" key="3">
    <source>
        <dbReference type="Proteomes" id="UP001157911"/>
    </source>
</evidence>
<evidence type="ECO:0000256" key="1">
    <source>
        <dbReference type="SAM" id="Phobius"/>
    </source>
</evidence>
<keyword evidence="1" id="KW-0812">Transmembrane</keyword>
<keyword evidence="1" id="KW-0472">Membrane</keyword>
<keyword evidence="1" id="KW-1133">Transmembrane helix</keyword>
<reference evidence="2 3" key="1">
    <citation type="submission" date="2017-05" db="EMBL/GenBank/DDBJ databases">
        <authorList>
            <person name="Varghese N."/>
            <person name="Submissions S."/>
        </authorList>
    </citation>
    <scope>NUCLEOTIDE SEQUENCE [LARGE SCALE GENOMIC DNA]</scope>
    <source>
        <strain evidence="2 3">DSM 15522</strain>
    </source>
</reference>
<keyword evidence="3" id="KW-1185">Reference proteome</keyword>
<dbReference type="Proteomes" id="UP001157911">
    <property type="component" value="Unassembled WGS sequence"/>
</dbReference>
<dbReference type="EMBL" id="FXUB01000005">
    <property type="protein sequence ID" value="SMP17403.1"/>
    <property type="molecule type" value="Genomic_DNA"/>
</dbReference>
<accession>A0ABY1NU01</accession>
<feature type="transmembrane region" description="Helical" evidence="1">
    <location>
        <begin position="63"/>
        <end position="96"/>
    </location>
</feature>
<name>A0ABY1NU01_9BACT</name>